<evidence type="ECO:0000313" key="3">
    <source>
        <dbReference type="Proteomes" id="UP001168877"/>
    </source>
</evidence>
<proteinExistence type="predicted"/>
<dbReference type="PANTHER" id="PTHR32166:SF74">
    <property type="entry name" value="OS05G0256350 PROTEIN"/>
    <property type="match status" value="1"/>
</dbReference>
<reference evidence="2" key="1">
    <citation type="journal article" date="2022" name="Plant J.">
        <title>Strategies of tolerance reflected in two North American maple genomes.</title>
        <authorList>
            <person name="McEvoy S.L."/>
            <person name="Sezen U.U."/>
            <person name="Trouern-Trend A."/>
            <person name="McMahon S.M."/>
            <person name="Schaberg P.G."/>
            <person name="Yang J."/>
            <person name="Wegrzyn J.L."/>
            <person name="Swenson N.G."/>
        </authorList>
    </citation>
    <scope>NUCLEOTIDE SEQUENCE</scope>
    <source>
        <strain evidence="2">NS2018</strain>
    </source>
</reference>
<dbReference type="EMBL" id="JAUESC010000383">
    <property type="protein sequence ID" value="KAK0583740.1"/>
    <property type="molecule type" value="Genomic_DNA"/>
</dbReference>
<keyword evidence="1" id="KW-0472">Membrane</keyword>
<sequence length="226" mass="27117">MKQTFVRAILVLSYIYICSGLVNMMRQFTKMNELLRPTKTSFATVFITLSRIFTQKSNLRKMFTLNVWATSKWAKERGGRKVVEIISMHSFWNNVVFALKVFRPLVCVLRLVDGERKPLMGYIYEAMDRAKEAIARSFKWDEKRYEEIFRIIDIRWNVQLHRPLHGVRALRRRYEMRDTIDPIYLNDIDDNNEWLIRRFDDENERDNELVFTEDDGLTWNVVYIAA</sequence>
<protein>
    <submittedName>
        <fullName evidence="2">Uncharacterized protein</fullName>
    </submittedName>
</protein>
<accession>A0AA39S6P4</accession>
<gene>
    <name evidence="2" type="ORF">LWI29_002363</name>
</gene>
<feature type="transmembrane region" description="Helical" evidence="1">
    <location>
        <begin position="6"/>
        <end position="25"/>
    </location>
</feature>
<dbReference type="AlphaFoldDB" id="A0AA39S6P4"/>
<name>A0AA39S6P4_ACESA</name>
<evidence type="ECO:0000313" key="2">
    <source>
        <dbReference type="EMBL" id="KAK0583740.1"/>
    </source>
</evidence>
<dbReference type="Proteomes" id="UP001168877">
    <property type="component" value="Unassembled WGS sequence"/>
</dbReference>
<reference evidence="2" key="2">
    <citation type="submission" date="2023-06" db="EMBL/GenBank/DDBJ databases">
        <authorList>
            <person name="Swenson N.G."/>
            <person name="Wegrzyn J.L."/>
            <person name="Mcevoy S.L."/>
        </authorList>
    </citation>
    <scope>NUCLEOTIDE SEQUENCE</scope>
    <source>
        <strain evidence="2">NS2018</strain>
        <tissue evidence="2">Leaf</tissue>
    </source>
</reference>
<dbReference type="SUPFAM" id="SSF53098">
    <property type="entry name" value="Ribonuclease H-like"/>
    <property type="match status" value="1"/>
</dbReference>
<keyword evidence="1" id="KW-1133">Transmembrane helix</keyword>
<organism evidence="2 3">
    <name type="scientific">Acer saccharum</name>
    <name type="common">Sugar maple</name>
    <dbReference type="NCBI Taxonomy" id="4024"/>
    <lineage>
        <taxon>Eukaryota</taxon>
        <taxon>Viridiplantae</taxon>
        <taxon>Streptophyta</taxon>
        <taxon>Embryophyta</taxon>
        <taxon>Tracheophyta</taxon>
        <taxon>Spermatophyta</taxon>
        <taxon>Magnoliopsida</taxon>
        <taxon>eudicotyledons</taxon>
        <taxon>Gunneridae</taxon>
        <taxon>Pentapetalae</taxon>
        <taxon>rosids</taxon>
        <taxon>malvids</taxon>
        <taxon>Sapindales</taxon>
        <taxon>Sapindaceae</taxon>
        <taxon>Hippocastanoideae</taxon>
        <taxon>Acereae</taxon>
        <taxon>Acer</taxon>
    </lineage>
</organism>
<dbReference type="InterPro" id="IPR012337">
    <property type="entry name" value="RNaseH-like_sf"/>
</dbReference>
<keyword evidence="3" id="KW-1185">Reference proteome</keyword>
<comment type="caution">
    <text evidence="2">The sequence shown here is derived from an EMBL/GenBank/DDBJ whole genome shotgun (WGS) entry which is preliminary data.</text>
</comment>
<dbReference type="PANTHER" id="PTHR32166">
    <property type="entry name" value="OSJNBA0013A04.12 PROTEIN"/>
    <property type="match status" value="1"/>
</dbReference>
<keyword evidence="1" id="KW-0812">Transmembrane</keyword>
<evidence type="ECO:0000256" key="1">
    <source>
        <dbReference type="SAM" id="Phobius"/>
    </source>
</evidence>